<sequence length="213" mass="24641">MVMLSMYGSEKQVTIYVTTENNLDSNNHTNHLCANRYEPHDEYDAELCPSEESYHSHLDFDNEDNLMNDDDVVYPVSKNSIRMEVDSKFENVVDFRRSLNQFAVTNEFNYYIQKSDLTRFTTMCENLECEWRINSFITQDEVTFELVPEDFVDGCRPYIGLDACHLKEKFNGVLAAATGVDVHRLTTIYPPPSLLCFAKNNHESLSGYTQLLN</sequence>
<feature type="domain" description="Transposase MuDR plant" evidence="1">
    <location>
        <begin position="81"/>
        <end position="145"/>
    </location>
</feature>
<evidence type="ECO:0000313" key="3">
    <source>
        <dbReference type="Proteomes" id="UP001177003"/>
    </source>
</evidence>
<dbReference type="Pfam" id="PF03108">
    <property type="entry name" value="DBD_Tnp_Mut"/>
    <property type="match status" value="1"/>
</dbReference>
<dbReference type="AlphaFoldDB" id="A0AA35VG89"/>
<evidence type="ECO:0000313" key="2">
    <source>
        <dbReference type="EMBL" id="CAI9265630.1"/>
    </source>
</evidence>
<proteinExistence type="predicted"/>
<protein>
    <recommendedName>
        <fullName evidence="1">Transposase MuDR plant domain-containing protein</fullName>
    </recommendedName>
</protein>
<organism evidence="2 3">
    <name type="scientific">Lactuca saligna</name>
    <name type="common">Willowleaf lettuce</name>
    <dbReference type="NCBI Taxonomy" id="75948"/>
    <lineage>
        <taxon>Eukaryota</taxon>
        <taxon>Viridiplantae</taxon>
        <taxon>Streptophyta</taxon>
        <taxon>Embryophyta</taxon>
        <taxon>Tracheophyta</taxon>
        <taxon>Spermatophyta</taxon>
        <taxon>Magnoliopsida</taxon>
        <taxon>eudicotyledons</taxon>
        <taxon>Gunneridae</taxon>
        <taxon>Pentapetalae</taxon>
        <taxon>asterids</taxon>
        <taxon>campanulids</taxon>
        <taxon>Asterales</taxon>
        <taxon>Asteraceae</taxon>
        <taxon>Cichorioideae</taxon>
        <taxon>Cichorieae</taxon>
        <taxon>Lactucinae</taxon>
        <taxon>Lactuca</taxon>
    </lineage>
</organism>
<evidence type="ECO:0000259" key="1">
    <source>
        <dbReference type="Pfam" id="PF03108"/>
    </source>
</evidence>
<keyword evidence="3" id="KW-1185">Reference proteome</keyword>
<name>A0AA35VG89_LACSI</name>
<accession>A0AA35VG89</accession>
<reference evidence="2" key="1">
    <citation type="submission" date="2023-04" db="EMBL/GenBank/DDBJ databases">
        <authorList>
            <person name="Vijverberg K."/>
            <person name="Xiong W."/>
            <person name="Schranz E."/>
        </authorList>
    </citation>
    <scope>NUCLEOTIDE SEQUENCE</scope>
</reference>
<dbReference type="Proteomes" id="UP001177003">
    <property type="component" value="Chromosome 0"/>
</dbReference>
<dbReference type="EMBL" id="OX465086">
    <property type="protein sequence ID" value="CAI9265630.1"/>
    <property type="molecule type" value="Genomic_DNA"/>
</dbReference>
<gene>
    <name evidence="2" type="ORF">LSALG_LOCUS6225</name>
</gene>
<dbReference type="InterPro" id="IPR004332">
    <property type="entry name" value="Transposase_MuDR"/>
</dbReference>